<protein>
    <submittedName>
        <fullName evidence="1">Uncharacterized protein</fullName>
    </submittedName>
</protein>
<proteinExistence type="predicted"/>
<name>A0A0W0FDN2_MONRR</name>
<sequence>MRWMYDHYRFP</sequence>
<accession>A0A0W0FDN2</accession>
<comment type="caution">
    <text evidence="1">The sequence shown here is derived from an EMBL/GenBank/DDBJ whole genome shotgun (WGS) entry which is preliminary data.</text>
</comment>
<dbReference type="EMBL" id="LATX01002079">
    <property type="protein sequence ID" value="KTB34429.1"/>
    <property type="molecule type" value="Genomic_DNA"/>
</dbReference>
<dbReference type="Proteomes" id="UP000054988">
    <property type="component" value="Unassembled WGS sequence"/>
</dbReference>
<organism evidence="1 2">
    <name type="scientific">Moniliophthora roreri</name>
    <name type="common">Frosty pod rot fungus</name>
    <name type="synonym">Monilia roreri</name>
    <dbReference type="NCBI Taxonomy" id="221103"/>
    <lineage>
        <taxon>Eukaryota</taxon>
        <taxon>Fungi</taxon>
        <taxon>Dikarya</taxon>
        <taxon>Basidiomycota</taxon>
        <taxon>Agaricomycotina</taxon>
        <taxon>Agaricomycetes</taxon>
        <taxon>Agaricomycetidae</taxon>
        <taxon>Agaricales</taxon>
        <taxon>Marasmiineae</taxon>
        <taxon>Marasmiaceae</taxon>
        <taxon>Moniliophthora</taxon>
    </lineage>
</organism>
<evidence type="ECO:0000313" key="2">
    <source>
        <dbReference type="Proteomes" id="UP000054988"/>
    </source>
</evidence>
<evidence type="ECO:0000313" key="1">
    <source>
        <dbReference type="EMBL" id="KTB34429.1"/>
    </source>
</evidence>
<gene>
    <name evidence="1" type="ORF">WG66_12992</name>
</gene>
<reference evidence="1 2" key="1">
    <citation type="submission" date="2015-12" db="EMBL/GenBank/DDBJ databases">
        <title>Draft genome sequence of Moniliophthora roreri, the causal agent of frosty pod rot of cacao.</title>
        <authorList>
            <person name="Aime M.C."/>
            <person name="Diaz-Valderrama J.R."/>
            <person name="Kijpornyongpan T."/>
            <person name="Phillips-Mora W."/>
        </authorList>
    </citation>
    <scope>NUCLEOTIDE SEQUENCE [LARGE SCALE GENOMIC DNA]</scope>
    <source>
        <strain evidence="1 2">MCA 2952</strain>
    </source>
</reference>